<dbReference type="GeneID" id="73332673"/>
<organism evidence="1 2">
    <name type="scientific">Colletotrichum spaethianum</name>
    <dbReference type="NCBI Taxonomy" id="700344"/>
    <lineage>
        <taxon>Eukaryota</taxon>
        <taxon>Fungi</taxon>
        <taxon>Dikarya</taxon>
        <taxon>Ascomycota</taxon>
        <taxon>Pezizomycotina</taxon>
        <taxon>Sordariomycetes</taxon>
        <taxon>Hypocreomycetidae</taxon>
        <taxon>Glomerellales</taxon>
        <taxon>Glomerellaceae</taxon>
        <taxon>Colletotrichum</taxon>
        <taxon>Colletotrichum spaethianum species complex</taxon>
    </lineage>
</organism>
<sequence>MARVWTFGYQADFKSLFKKSEAGITEFALDLLDDLRNKLLQEERLAPLLEKRKKRVPLVFVAHSMGGLVIKEVGS</sequence>
<accession>A0AA37UQ26</accession>
<evidence type="ECO:0000313" key="1">
    <source>
        <dbReference type="EMBL" id="GKT51690.1"/>
    </source>
</evidence>
<dbReference type="AlphaFoldDB" id="A0AA37UQ26"/>
<comment type="caution">
    <text evidence="1">The sequence shown here is derived from an EMBL/GenBank/DDBJ whole genome shotgun (WGS) entry which is preliminary data.</text>
</comment>
<reference evidence="1 2" key="1">
    <citation type="submission" date="2022-03" db="EMBL/GenBank/DDBJ databases">
        <title>Genome data of Colletotrichum spp.</title>
        <authorList>
            <person name="Utami Y.D."/>
            <person name="Hiruma K."/>
        </authorList>
    </citation>
    <scope>NUCLEOTIDE SEQUENCE [LARGE SCALE GENOMIC DNA]</scope>
    <source>
        <strain evidence="1 2">MAFF 239500</strain>
    </source>
</reference>
<dbReference type="RefSeq" id="XP_049134040.1">
    <property type="nucleotide sequence ID" value="XM_049278083.1"/>
</dbReference>
<dbReference type="InterPro" id="IPR029058">
    <property type="entry name" value="AB_hydrolase_fold"/>
</dbReference>
<dbReference type="SUPFAM" id="SSF53474">
    <property type="entry name" value="alpha/beta-Hydrolases"/>
    <property type="match status" value="1"/>
</dbReference>
<name>A0AA37UQ26_9PEZI</name>
<dbReference type="Proteomes" id="UP001055115">
    <property type="component" value="Unassembled WGS sequence"/>
</dbReference>
<evidence type="ECO:0008006" key="3">
    <source>
        <dbReference type="Google" id="ProtNLM"/>
    </source>
</evidence>
<protein>
    <recommendedName>
        <fullName evidence="3">DUF676 domain-containing protein</fullName>
    </recommendedName>
</protein>
<gene>
    <name evidence="1" type="ORF">ColSpa_11871</name>
</gene>
<proteinExistence type="predicted"/>
<evidence type="ECO:0000313" key="2">
    <source>
        <dbReference type="Proteomes" id="UP001055115"/>
    </source>
</evidence>
<dbReference type="Gene3D" id="3.40.50.1820">
    <property type="entry name" value="alpha/beta hydrolase"/>
    <property type="match status" value="1"/>
</dbReference>
<dbReference type="EMBL" id="BQXU01000052">
    <property type="protein sequence ID" value="GKT51690.1"/>
    <property type="molecule type" value="Genomic_DNA"/>
</dbReference>
<keyword evidence="2" id="KW-1185">Reference proteome</keyword>